<dbReference type="EC" id="2.1.2.2" evidence="2"/>
<dbReference type="InterPro" id="IPR001555">
    <property type="entry name" value="GART_AS"/>
</dbReference>
<evidence type="ECO:0000256" key="5">
    <source>
        <dbReference type="ARBA" id="ARBA00038440"/>
    </source>
</evidence>
<name>A0A9E4ZFS3_9EURY</name>
<protein>
    <recommendedName>
        <fullName evidence="2">phosphoribosylglycinamide formyltransferase 1</fullName>
        <ecNumber evidence="2">2.1.2.2</ecNumber>
    </recommendedName>
    <alternativeName>
        <fullName evidence="7">5'-phosphoribosylglycinamide transformylase</fullName>
    </alternativeName>
    <alternativeName>
        <fullName evidence="6">GAR transformylase</fullName>
    </alternativeName>
</protein>
<dbReference type="PANTHER" id="PTHR43369">
    <property type="entry name" value="PHOSPHORIBOSYLGLYCINAMIDE FORMYLTRANSFERASE"/>
    <property type="match status" value="1"/>
</dbReference>
<proteinExistence type="inferred from homology"/>
<dbReference type="InterPro" id="IPR002376">
    <property type="entry name" value="Formyl_transf_N"/>
</dbReference>
<evidence type="ECO:0000256" key="2">
    <source>
        <dbReference type="ARBA" id="ARBA00012254"/>
    </source>
</evidence>
<dbReference type="EMBL" id="JAGSOI010000013">
    <property type="protein sequence ID" value="MCM1986324.1"/>
    <property type="molecule type" value="Genomic_DNA"/>
</dbReference>
<dbReference type="GO" id="GO:0004644">
    <property type="term" value="F:phosphoribosylglycinamide formyltransferase activity"/>
    <property type="evidence" value="ECO:0007669"/>
    <property type="project" value="UniProtKB-EC"/>
</dbReference>
<dbReference type="InterPro" id="IPR036477">
    <property type="entry name" value="Formyl_transf_N_sf"/>
</dbReference>
<evidence type="ECO:0000256" key="8">
    <source>
        <dbReference type="ARBA" id="ARBA00047664"/>
    </source>
</evidence>
<dbReference type="GO" id="GO:0005737">
    <property type="term" value="C:cytoplasm"/>
    <property type="evidence" value="ECO:0007669"/>
    <property type="project" value="TreeGrafter"/>
</dbReference>
<evidence type="ECO:0000256" key="6">
    <source>
        <dbReference type="ARBA" id="ARBA00041324"/>
    </source>
</evidence>
<keyword evidence="3 10" id="KW-0808">Transferase</keyword>
<reference evidence="10" key="1">
    <citation type="journal article" date="2021" name="mSystems">
        <title>Bacteria and Archaea Synergistically Convert Glycine Betaine to Biogenic Methane in the Formosa Cold Seep of the South China Sea.</title>
        <authorList>
            <person name="Li L."/>
            <person name="Zhang W."/>
            <person name="Zhang S."/>
            <person name="Song L."/>
            <person name="Sun Q."/>
            <person name="Zhang H."/>
            <person name="Xiang H."/>
            <person name="Dong X."/>
        </authorList>
    </citation>
    <scope>NUCLEOTIDE SEQUENCE</scope>
    <source>
        <strain evidence="10">LLY</strain>
    </source>
</reference>
<sequence length="202" mass="22193">MTLNIAVLVSGRGSNLQSIIDNIENGYIPNAAIKVVISDKGDAYALERAEAHGIVPVFVDPSAFGDKKGYEDKILEVLGKYDTNLVLLAGYMRILGSRIIGKYRNSIMNIHPALLPSFMGLHAQKQTLDYGVKVAGCTVHFVDEGMDTGPIVLQRCVPVLEGDDEDSLAERILEQEHKIYPEAVKLFVENRLVVDGRRVSVI</sequence>
<evidence type="ECO:0000313" key="11">
    <source>
        <dbReference type="Proteomes" id="UP001056766"/>
    </source>
</evidence>
<comment type="pathway">
    <text evidence="1">Purine metabolism; IMP biosynthesis via de novo pathway; N(2)-formyl-N(1)-(5-phospho-D-ribosyl)glycinamide from N(1)-(5-phospho-D-ribosyl)glycinamide (10-formyl THF route): step 1/1.</text>
</comment>
<dbReference type="GO" id="GO:0006189">
    <property type="term" value="P:'de novo' IMP biosynthetic process"/>
    <property type="evidence" value="ECO:0007669"/>
    <property type="project" value="InterPro"/>
</dbReference>
<evidence type="ECO:0000259" key="9">
    <source>
        <dbReference type="Pfam" id="PF00551"/>
    </source>
</evidence>
<evidence type="ECO:0000256" key="1">
    <source>
        <dbReference type="ARBA" id="ARBA00005054"/>
    </source>
</evidence>
<evidence type="ECO:0000256" key="7">
    <source>
        <dbReference type="ARBA" id="ARBA00041682"/>
    </source>
</evidence>
<dbReference type="PANTHER" id="PTHR43369:SF2">
    <property type="entry name" value="PHOSPHORIBOSYLGLYCINAMIDE FORMYLTRANSFERASE"/>
    <property type="match status" value="1"/>
</dbReference>
<dbReference type="Proteomes" id="UP001056766">
    <property type="component" value="Unassembled WGS sequence"/>
</dbReference>
<dbReference type="HAMAP" id="MF_01930">
    <property type="entry name" value="PurN"/>
    <property type="match status" value="1"/>
</dbReference>
<keyword evidence="4" id="KW-0658">Purine biosynthesis</keyword>
<comment type="catalytic activity">
    <reaction evidence="8">
        <text>N(1)-(5-phospho-beta-D-ribosyl)glycinamide + (6R)-10-formyltetrahydrofolate = N(2)-formyl-N(1)-(5-phospho-beta-D-ribosyl)glycinamide + (6S)-5,6,7,8-tetrahydrofolate + H(+)</text>
        <dbReference type="Rhea" id="RHEA:15053"/>
        <dbReference type="ChEBI" id="CHEBI:15378"/>
        <dbReference type="ChEBI" id="CHEBI:57453"/>
        <dbReference type="ChEBI" id="CHEBI:143788"/>
        <dbReference type="ChEBI" id="CHEBI:147286"/>
        <dbReference type="ChEBI" id="CHEBI:195366"/>
        <dbReference type="EC" id="2.1.2.2"/>
    </reaction>
</comment>
<accession>A0A9E4ZFS3</accession>
<reference evidence="10" key="2">
    <citation type="submission" date="2021-04" db="EMBL/GenBank/DDBJ databases">
        <authorList>
            <person name="Dong X."/>
        </authorList>
    </citation>
    <scope>NUCLEOTIDE SEQUENCE</scope>
    <source>
        <strain evidence="10">LLY</strain>
    </source>
</reference>
<dbReference type="Pfam" id="PF00551">
    <property type="entry name" value="Formyl_trans_N"/>
    <property type="match status" value="1"/>
</dbReference>
<comment type="similarity">
    <text evidence="5">Belongs to the GART family.</text>
</comment>
<feature type="domain" description="Formyl transferase N-terminal" evidence="9">
    <location>
        <begin position="4"/>
        <end position="184"/>
    </location>
</feature>
<dbReference type="NCBIfam" id="TIGR00639">
    <property type="entry name" value="PurN"/>
    <property type="match status" value="1"/>
</dbReference>
<keyword evidence="11" id="KW-1185">Reference proteome</keyword>
<dbReference type="Gene3D" id="3.40.50.170">
    <property type="entry name" value="Formyl transferase, N-terminal domain"/>
    <property type="match status" value="1"/>
</dbReference>
<evidence type="ECO:0000313" key="10">
    <source>
        <dbReference type="EMBL" id="MCM1986324.1"/>
    </source>
</evidence>
<evidence type="ECO:0000256" key="3">
    <source>
        <dbReference type="ARBA" id="ARBA00022679"/>
    </source>
</evidence>
<dbReference type="AlphaFoldDB" id="A0A9E4ZFS3"/>
<dbReference type="FunFam" id="3.40.50.170:FF:000007">
    <property type="entry name" value="Phosphoribosylglycinamide formyltransferase"/>
    <property type="match status" value="1"/>
</dbReference>
<dbReference type="PROSITE" id="PS00373">
    <property type="entry name" value="GART"/>
    <property type="match status" value="1"/>
</dbReference>
<dbReference type="InterPro" id="IPR004607">
    <property type="entry name" value="GART"/>
</dbReference>
<gene>
    <name evidence="10" type="ORF">KDK67_04805</name>
</gene>
<comment type="caution">
    <text evidence="10">The sequence shown here is derived from an EMBL/GenBank/DDBJ whole genome shotgun (WGS) entry which is preliminary data.</text>
</comment>
<dbReference type="SUPFAM" id="SSF53328">
    <property type="entry name" value="Formyltransferase"/>
    <property type="match status" value="1"/>
</dbReference>
<evidence type="ECO:0000256" key="4">
    <source>
        <dbReference type="ARBA" id="ARBA00022755"/>
    </source>
</evidence>
<organism evidence="10 11">
    <name type="scientific">Methanococcoides seepicolus</name>
    <dbReference type="NCBI Taxonomy" id="2828780"/>
    <lineage>
        <taxon>Archaea</taxon>
        <taxon>Methanobacteriati</taxon>
        <taxon>Methanobacteriota</taxon>
        <taxon>Stenosarchaea group</taxon>
        <taxon>Methanomicrobia</taxon>
        <taxon>Methanosarcinales</taxon>
        <taxon>Methanosarcinaceae</taxon>
        <taxon>Methanococcoides</taxon>
    </lineage>
</organism>
<dbReference type="RefSeq" id="WP_250867707.1">
    <property type="nucleotide sequence ID" value="NZ_JAGSOI010000013.1"/>
</dbReference>
<dbReference type="CDD" id="cd08645">
    <property type="entry name" value="FMT_core_GART"/>
    <property type="match status" value="1"/>
</dbReference>